<dbReference type="EMBL" id="CP039852">
    <property type="protein sequence ID" value="QCZ93652.1"/>
    <property type="molecule type" value="Genomic_DNA"/>
</dbReference>
<evidence type="ECO:0000256" key="2">
    <source>
        <dbReference type="ARBA" id="ARBA00022801"/>
    </source>
</evidence>
<dbReference type="NCBIfam" id="TIGR01484">
    <property type="entry name" value="HAD-SF-IIB"/>
    <property type="match status" value="1"/>
</dbReference>
<dbReference type="SFLD" id="SFLDS00003">
    <property type="entry name" value="Haloacid_Dehalogenase"/>
    <property type="match status" value="1"/>
</dbReference>
<evidence type="ECO:0000313" key="5">
    <source>
        <dbReference type="Proteomes" id="UP000304912"/>
    </source>
</evidence>
<dbReference type="InterPro" id="IPR006379">
    <property type="entry name" value="HAD-SF_hydro_IIB"/>
</dbReference>
<name>A0A5B7YDA9_9ALTE</name>
<dbReference type="GO" id="GO:0051479">
    <property type="term" value="P:mannosylglycerate biosynthetic process"/>
    <property type="evidence" value="ECO:0007669"/>
    <property type="project" value="InterPro"/>
</dbReference>
<keyword evidence="5" id="KW-1185">Reference proteome</keyword>
<dbReference type="SUPFAM" id="SSF56784">
    <property type="entry name" value="HAD-like"/>
    <property type="match status" value="1"/>
</dbReference>
<sequence length="274" mass="30145">MSSTDTLVFTDMDGTLLDHHTYSFDAAKPALASLKQKNIPVIPCTSKTYAEMVELRDYIGLTGPFIVENGAAAFVPHGVLSQKPVGAIWQDGFWCQSFTSPKAHWLKLLEMIKPEFEGEFTHFSEMSIDDIVQATGLDEASASRAAQRQYGEPVMWLGDEHRKSEFLRAVKARGAQPLEGGRFIHISGDCDKGAALRWLVQAFGRQSEKTPRAIALGDGKNDIAMLEAADIAVIIKSLNHPPPTVKKEEALYTSTLPGPEGWTEMLTKLLSLQN</sequence>
<reference evidence="4 5" key="1">
    <citation type="submission" date="2019-04" db="EMBL/GenBank/DDBJ databases">
        <title>Salinimonas iocasae sp. nov., a halophilic bacterium isolated from the outer tube casing of tubeworms in Okinawa Trough.</title>
        <authorList>
            <person name="Zhang H."/>
            <person name="Wang H."/>
            <person name="Li C."/>
        </authorList>
    </citation>
    <scope>NUCLEOTIDE SEQUENCE [LARGE SCALE GENOMIC DNA]</scope>
    <source>
        <strain evidence="4 5">KX18D6</strain>
    </source>
</reference>
<dbReference type="InterPro" id="IPR006381">
    <property type="entry name" value="HAD-SF-IIB-MPGP"/>
</dbReference>
<dbReference type="InterPro" id="IPR023214">
    <property type="entry name" value="HAD_sf"/>
</dbReference>
<dbReference type="AlphaFoldDB" id="A0A5B7YDA9"/>
<evidence type="ECO:0000256" key="3">
    <source>
        <dbReference type="ARBA" id="ARBA00022842"/>
    </source>
</evidence>
<dbReference type="Gene3D" id="3.40.50.1000">
    <property type="entry name" value="HAD superfamily/HAD-like"/>
    <property type="match status" value="1"/>
</dbReference>
<keyword evidence="1" id="KW-0479">Metal-binding</keyword>
<keyword evidence="3" id="KW-0460">Magnesium</keyword>
<dbReference type="InterPro" id="IPR036412">
    <property type="entry name" value="HAD-like_sf"/>
</dbReference>
<evidence type="ECO:0000313" key="4">
    <source>
        <dbReference type="EMBL" id="QCZ93652.1"/>
    </source>
</evidence>
<proteinExistence type="predicted"/>
<dbReference type="Gene3D" id="3.30.980.20">
    <property type="entry name" value="Putative mannosyl-3-phosphoglycerate phosphatase, domain 2"/>
    <property type="match status" value="1"/>
</dbReference>
<dbReference type="NCBIfam" id="TIGR01486">
    <property type="entry name" value="HAD-SF-IIB-MPGP"/>
    <property type="match status" value="1"/>
</dbReference>
<gene>
    <name evidence="4" type="ORF">FBQ74_09170</name>
</gene>
<dbReference type="KEGG" id="salk:FBQ74_09170"/>
<dbReference type="GO" id="GO:0050531">
    <property type="term" value="F:mannosyl-3-phosphoglycerate phosphatase activity"/>
    <property type="evidence" value="ECO:0007669"/>
    <property type="project" value="InterPro"/>
</dbReference>
<dbReference type="RefSeq" id="WP_139756396.1">
    <property type="nucleotide sequence ID" value="NZ_CP039852.1"/>
</dbReference>
<dbReference type="PANTHER" id="PTHR10000:SF8">
    <property type="entry name" value="HAD SUPERFAMILY HYDROLASE-LIKE, TYPE 3"/>
    <property type="match status" value="1"/>
</dbReference>
<dbReference type="PANTHER" id="PTHR10000">
    <property type="entry name" value="PHOSPHOSERINE PHOSPHATASE"/>
    <property type="match status" value="1"/>
</dbReference>
<dbReference type="GO" id="GO:0000287">
    <property type="term" value="F:magnesium ion binding"/>
    <property type="evidence" value="ECO:0007669"/>
    <property type="project" value="TreeGrafter"/>
</dbReference>
<dbReference type="OrthoDB" id="193379at2"/>
<keyword evidence="2 4" id="KW-0378">Hydrolase</keyword>
<accession>A0A5B7YDA9</accession>
<protein>
    <submittedName>
        <fullName evidence="4">HAD-IIB family hydrolase</fullName>
    </submittedName>
</protein>
<dbReference type="NCBIfam" id="NF001218">
    <property type="entry name" value="PRK00192.1-5"/>
    <property type="match status" value="1"/>
</dbReference>
<dbReference type="GO" id="GO:0005829">
    <property type="term" value="C:cytosol"/>
    <property type="evidence" value="ECO:0007669"/>
    <property type="project" value="TreeGrafter"/>
</dbReference>
<dbReference type="Pfam" id="PF08282">
    <property type="entry name" value="Hydrolase_3"/>
    <property type="match status" value="2"/>
</dbReference>
<dbReference type="SFLD" id="SFLDG01142">
    <property type="entry name" value="C2.B.2:_Mannosyl-3-phosphoglyc"/>
    <property type="match status" value="1"/>
</dbReference>
<evidence type="ECO:0000256" key="1">
    <source>
        <dbReference type="ARBA" id="ARBA00022723"/>
    </source>
</evidence>
<dbReference type="Proteomes" id="UP000304912">
    <property type="component" value="Chromosome"/>
</dbReference>
<organism evidence="4 5">
    <name type="scientific">Salinimonas iocasae</name>
    <dbReference type="NCBI Taxonomy" id="2572577"/>
    <lineage>
        <taxon>Bacteria</taxon>
        <taxon>Pseudomonadati</taxon>
        <taxon>Pseudomonadota</taxon>
        <taxon>Gammaproteobacteria</taxon>
        <taxon>Alteromonadales</taxon>
        <taxon>Alteromonadaceae</taxon>
        <taxon>Alteromonas/Salinimonas group</taxon>
        <taxon>Salinimonas</taxon>
    </lineage>
</organism>
<dbReference type="SFLD" id="SFLDG01140">
    <property type="entry name" value="C2.B:_Phosphomannomutase_and_P"/>
    <property type="match status" value="1"/>
</dbReference>